<evidence type="ECO:0000256" key="2">
    <source>
        <dbReference type="ARBA" id="ARBA00022741"/>
    </source>
</evidence>
<keyword evidence="1 4" id="KW-0808">Transferase</keyword>
<dbReference type="Gene3D" id="1.20.1200.10">
    <property type="entry name" value="Cobalamin adenosyltransferase-like"/>
    <property type="match status" value="1"/>
</dbReference>
<dbReference type="NCBIfam" id="TIGR00636">
    <property type="entry name" value="PduO_Nterm"/>
    <property type="match status" value="1"/>
</dbReference>
<dbReference type="InterPro" id="IPR029499">
    <property type="entry name" value="PduO-typ"/>
</dbReference>
<keyword evidence="3 4" id="KW-0067">ATP-binding</keyword>
<keyword evidence="2 4" id="KW-0547">Nucleotide-binding</keyword>
<keyword evidence="7" id="KW-1185">Reference proteome</keyword>
<name>A0ABV7H6F1_9GAMM</name>
<comment type="caution">
    <text evidence="6">The sequence shown here is derived from an EMBL/GenBank/DDBJ whole genome shotgun (WGS) entry which is preliminary data.</text>
</comment>
<dbReference type="RefSeq" id="WP_386714469.1">
    <property type="nucleotide sequence ID" value="NZ_JBHRSZ010000001.1"/>
</dbReference>
<evidence type="ECO:0000256" key="1">
    <source>
        <dbReference type="ARBA" id="ARBA00022679"/>
    </source>
</evidence>
<evidence type="ECO:0000313" key="7">
    <source>
        <dbReference type="Proteomes" id="UP001595476"/>
    </source>
</evidence>
<evidence type="ECO:0000256" key="3">
    <source>
        <dbReference type="ARBA" id="ARBA00022840"/>
    </source>
</evidence>
<evidence type="ECO:0000256" key="4">
    <source>
        <dbReference type="RuleBase" id="RU366026"/>
    </source>
</evidence>
<dbReference type="PANTHER" id="PTHR12213:SF0">
    <property type="entry name" value="CORRINOID ADENOSYLTRANSFERASE MMAB"/>
    <property type="match status" value="1"/>
</dbReference>
<comment type="catalytic activity">
    <reaction evidence="4">
        <text>2 cob(II)alamin + reduced [electron-transfer flavoprotein] + 2 ATP = 2 adenosylcob(III)alamin + 2 triphosphate + oxidized [electron-transfer flavoprotein] + 3 H(+)</text>
        <dbReference type="Rhea" id="RHEA:28671"/>
        <dbReference type="Rhea" id="RHEA-COMP:10685"/>
        <dbReference type="Rhea" id="RHEA-COMP:10686"/>
        <dbReference type="ChEBI" id="CHEBI:15378"/>
        <dbReference type="ChEBI" id="CHEBI:16304"/>
        <dbReference type="ChEBI" id="CHEBI:18036"/>
        <dbReference type="ChEBI" id="CHEBI:18408"/>
        <dbReference type="ChEBI" id="CHEBI:30616"/>
        <dbReference type="ChEBI" id="CHEBI:57692"/>
        <dbReference type="ChEBI" id="CHEBI:58307"/>
        <dbReference type="EC" id="2.5.1.17"/>
    </reaction>
</comment>
<organism evidence="6 7">
    <name type="scientific">Litoribrevibacter euphylliae</name>
    <dbReference type="NCBI Taxonomy" id="1834034"/>
    <lineage>
        <taxon>Bacteria</taxon>
        <taxon>Pseudomonadati</taxon>
        <taxon>Pseudomonadota</taxon>
        <taxon>Gammaproteobacteria</taxon>
        <taxon>Oceanospirillales</taxon>
        <taxon>Oceanospirillaceae</taxon>
        <taxon>Litoribrevibacter</taxon>
    </lineage>
</organism>
<dbReference type="Pfam" id="PF01923">
    <property type="entry name" value="Cob_adeno_trans"/>
    <property type="match status" value="1"/>
</dbReference>
<accession>A0ABV7H6F1</accession>
<dbReference type="InterPro" id="IPR016030">
    <property type="entry name" value="CblAdoTrfase-like"/>
</dbReference>
<dbReference type="EC" id="2.5.1.17" evidence="4"/>
<keyword evidence="4" id="KW-0169">Cobalamin biosynthesis</keyword>
<comment type="catalytic activity">
    <reaction evidence="4">
        <text>2 cob(II)yrinate a,c diamide + reduced [electron-transfer flavoprotein] + 2 ATP = 2 adenosylcob(III)yrinate a,c-diamide + 2 triphosphate + oxidized [electron-transfer flavoprotein] + 3 H(+)</text>
        <dbReference type="Rhea" id="RHEA:11528"/>
        <dbReference type="Rhea" id="RHEA-COMP:10685"/>
        <dbReference type="Rhea" id="RHEA-COMP:10686"/>
        <dbReference type="ChEBI" id="CHEBI:15378"/>
        <dbReference type="ChEBI" id="CHEBI:18036"/>
        <dbReference type="ChEBI" id="CHEBI:30616"/>
        <dbReference type="ChEBI" id="CHEBI:57692"/>
        <dbReference type="ChEBI" id="CHEBI:58307"/>
        <dbReference type="ChEBI" id="CHEBI:58503"/>
        <dbReference type="ChEBI" id="CHEBI:58537"/>
        <dbReference type="EC" id="2.5.1.17"/>
    </reaction>
</comment>
<dbReference type="GO" id="GO:0008817">
    <property type="term" value="F:corrinoid adenosyltransferase activity"/>
    <property type="evidence" value="ECO:0007669"/>
    <property type="project" value="UniProtKB-EC"/>
</dbReference>
<evidence type="ECO:0000313" key="6">
    <source>
        <dbReference type="EMBL" id="MFC3149474.1"/>
    </source>
</evidence>
<protein>
    <recommendedName>
        <fullName evidence="4">Corrinoid adenosyltransferase</fullName>
        <ecNumber evidence="4">2.5.1.17</ecNumber>
    </recommendedName>
    <alternativeName>
        <fullName evidence="4">Cob(II)alamin adenosyltransferase</fullName>
    </alternativeName>
    <alternativeName>
        <fullName evidence="4">Cob(II)yrinic acid a,c-diamide adenosyltransferase</fullName>
    </alternativeName>
    <alternativeName>
        <fullName evidence="4">Cobinamide/cobalamin adenosyltransferase</fullName>
    </alternativeName>
</protein>
<reference evidence="7" key="1">
    <citation type="journal article" date="2019" name="Int. J. Syst. Evol. Microbiol.">
        <title>The Global Catalogue of Microorganisms (GCM) 10K type strain sequencing project: providing services to taxonomists for standard genome sequencing and annotation.</title>
        <authorList>
            <consortium name="The Broad Institute Genomics Platform"/>
            <consortium name="The Broad Institute Genome Sequencing Center for Infectious Disease"/>
            <person name="Wu L."/>
            <person name="Ma J."/>
        </authorList>
    </citation>
    <scope>NUCLEOTIDE SEQUENCE [LARGE SCALE GENOMIC DNA]</scope>
    <source>
        <strain evidence="7">KCTC 52438</strain>
    </source>
</reference>
<dbReference type="Proteomes" id="UP001595476">
    <property type="component" value="Unassembled WGS sequence"/>
</dbReference>
<dbReference type="EMBL" id="JBHRSZ010000001">
    <property type="protein sequence ID" value="MFC3149474.1"/>
    <property type="molecule type" value="Genomic_DNA"/>
</dbReference>
<gene>
    <name evidence="6" type="ORF">ACFOEK_00380</name>
</gene>
<dbReference type="PANTHER" id="PTHR12213">
    <property type="entry name" value="CORRINOID ADENOSYLTRANSFERASE"/>
    <property type="match status" value="1"/>
</dbReference>
<feature type="domain" description="Cobalamin adenosyltransferase-like" evidence="5">
    <location>
        <begin position="8"/>
        <end position="170"/>
    </location>
</feature>
<comment type="similarity">
    <text evidence="4">Belongs to the Cob(I)alamin adenosyltransferase family.</text>
</comment>
<proteinExistence type="inferred from homology"/>
<sequence>MSDRLSKIITKGGDKGKTSIAGGIRLSKSSARIHAIGDIDELNSSLGVLMAELEVHENTAHLMSDILSIQHDLFNLGGELAMPEMEILQEDALTFLEEKSEAMNQSLPPLKEFILPSGSKPVAFAHVSRSICRRAERQLVELHQEDNNVRPLSLKFLNRLSDYLFILARSIGQLDGQQEILWQR</sequence>
<dbReference type="InterPro" id="IPR036451">
    <property type="entry name" value="CblAdoTrfase-like_sf"/>
</dbReference>
<comment type="pathway">
    <text evidence="4">Cofactor biosynthesis; adenosylcobalamin biosynthesis; adenosylcobalamin from cob(II)yrinate a,c-diamide: step 2/7.</text>
</comment>
<dbReference type="SUPFAM" id="SSF89028">
    <property type="entry name" value="Cobalamin adenosyltransferase-like"/>
    <property type="match status" value="1"/>
</dbReference>
<evidence type="ECO:0000259" key="5">
    <source>
        <dbReference type="Pfam" id="PF01923"/>
    </source>
</evidence>